<feature type="coiled-coil region" evidence="1">
    <location>
        <begin position="152"/>
        <end position="179"/>
    </location>
</feature>
<feature type="coiled-coil region" evidence="1">
    <location>
        <begin position="71"/>
        <end position="112"/>
    </location>
</feature>
<evidence type="ECO:0000256" key="1">
    <source>
        <dbReference type="SAM" id="Coils"/>
    </source>
</evidence>
<dbReference type="Proteomes" id="UP000636479">
    <property type="component" value="Unassembled WGS sequence"/>
</dbReference>
<dbReference type="AlphaFoldDB" id="A0A8H6W0M6"/>
<evidence type="ECO:0000313" key="3">
    <source>
        <dbReference type="EMBL" id="KAF7301139.1"/>
    </source>
</evidence>
<accession>A0A8H6W0M6</accession>
<evidence type="ECO:0000313" key="4">
    <source>
        <dbReference type="Proteomes" id="UP000636479"/>
    </source>
</evidence>
<keyword evidence="4" id="KW-1185">Reference proteome</keyword>
<feature type="coiled-coil region" evidence="1">
    <location>
        <begin position="838"/>
        <end position="876"/>
    </location>
</feature>
<gene>
    <name evidence="3" type="ORF">MIND_00678300</name>
</gene>
<feature type="region of interest" description="Disordered" evidence="2">
    <location>
        <begin position="952"/>
        <end position="982"/>
    </location>
</feature>
<dbReference type="RefSeq" id="XP_037219139.1">
    <property type="nucleotide sequence ID" value="XM_037363495.1"/>
</dbReference>
<sequence>MGDEKRSGYRPKRLSAARKASISKNLQKGGAKKENVPPLTPRSALAHPARAVGKARPVGANSNGIQGPMSYNELKRKYENKSRKCRRLEVKVKDLEEKQEKARLAAAAQQTRLALVQRQLEWTQSDLQKARQTILDQFSEAQQLGQINRDSRIEMRRAVKNLEKKVRRMERSAVTIQKASRARRATQVFRSKTGHAYSASLREAARKMAAAGCARAQVGKMIKFIAEMLGVEMKTTMSERTVGRAILEGLVAGKIQLGYEWLKSGSLTVSADSTMHRKQNLEAHHSAHRVPDYASGSLDVDPKSVPRIRVVCLDATKDHTAAGSVNAWKEAVEEIEELLARSPIARRLGLKFTVSDFLTAIKGMNGDHANNEKATAAGIQTWKKENGIRNLGEANMTARATSPDRKTMEDLVLYLASWNLKKVTDLGGWDKWNALSDLEQAEHDRRTLNEVLMDLGQQEYDRLPEKDRKEISGFIWAGCCMHKDMNSFKGGNVEMMGEWSKIGAGSPLPLANKQNAKILHQVFNAGARPYDQLTDVEKDALESTTCGGVKAMALAGSVFENKNENLGQGDTHVAEFGFRFADTSNNRFGSFGRAACMVVANLERYRKFVSEIAFAKSSVIGHTNIEKNLDAALNDIPTITELCAMALYTNVISYPYTRLVRGPGSHGEAQNVLDLGPLHAEVKNHIQKMIDSPDLLVGDDASFETATLDGGKWEDSDAINAVFSLLPELPHLRAITIAFFRGALATWTRFSAEFAPGGPIDDLSEEEKRLAWMATTNDVNEGLLGSYRVTIRGKPTLSLHQFNAMAMFSRNDTISFMNALFEAEDHVFIMREARRIDASGLEKSRKQAQRELRRAMVELNRAKEAARTKKAEETRARLEAIHLVRRADLNRPPPGKKKWIGVLIKDQLDALKHRGVDIPALTGVKVDAKFEILKQCLVTYATRIEELGLSYGSSLKTQPPANSGQILEAEDEEDIEMEEAEL</sequence>
<protein>
    <submittedName>
        <fullName evidence="3">Uncharacterized protein</fullName>
    </submittedName>
</protein>
<keyword evidence="1" id="KW-0175">Coiled coil</keyword>
<name>A0A8H6W0M6_9AGAR</name>
<feature type="compositionally biased region" description="Polar residues" evidence="2">
    <location>
        <begin position="952"/>
        <end position="965"/>
    </location>
</feature>
<comment type="caution">
    <text evidence="3">The sequence shown here is derived from an EMBL/GenBank/DDBJ whole genome shotgun (WGS) entry which is preliminary data.</text>
</comment>
<feature type="compositionally biased region" description="Acidic residues" evidence="2">
    <location>
        <begin position="968"/>
        <end position="982"/>
    </location>
</feature>
<feature type="region of interest" description="Disordered" evidence="2">
    <location>
        <begin position="1"/>
        <end position="67"/>
    </location>
</feature>
<dbReference type="OrthoDB" id="3052721at2759"/>
<organism evidence="3 4">
    <name type="scientific">Mycena indigotica</name>
    <dbReference type="NCBI Taxonomy" id="2126181"/>
    <lineage>
        <taxon>Eukaryota</taxon>
        <taxon>Fungi</taxon>
        <taxon>Dikarya</taxon>
        <taxon>Basidiomycota</taxon>
        <taxon>Agaricomycotina</taxon>
        <taxon>Agaricomycetes</taxon>
        <taxon>Agaricomycetidae</taxon>
        <taxon>Agaricales</taxon>
        <taxon>Marasmiineae</taxon>
        <taxon>Mycenaceae</taxon>
        <taxon>Mycena</taxon>
    </lineage>
</organism>
<dbReference type="EMBL" id="JACAZF010000006">
    <property type="protein sequence ID" value="KAF7301139.1"/>
    <property type="molecule type" value="Genomic_DNA"/>
</dbReference>
<proteinExistence type="predicted"/>
<dbReference type="GeneID" id="59346011"/>
<evidence type="ECO:0000256" key="2">
    <source>
        <dbReference type="SAM" id="MobiDB-lite"/>
    </source>
</evidence>
<reference evidence="3" key="1">
    <citation type="submission" date="2020-05" db="EMBL/GenBank/DDBJ databases">
        <title>Mycena genomes resolve the evolution of fungal bioluminescence.</title>
        <authorList>
            <person name="Tsai I.J."/>
        </authorList>
    </citation>
    <scope>NUCLEOTIDE SEQUENCE</scope>
    <source>
        <strain evidence="3">171206Taipei</strain>
    </source>
</reference>